<dbReference type="AlphaFoldDB" id="A0A382MML2"/>
<dbReference type="EMBL" id="UINC01094546">
    <property type="protein sequence ID" value="SVC49870.1"/>
    <property type="molecule type" value="Genomic_DNA"/>
</dbReference>
<reference evidence="1" key="1">
    <citation type="submission" date="2018-05" db="EMBL/GenBank/DDBJ databases">
        <authorList>
            <person name="Lanie J.A."/>
            <person name="Ng W.-L."/>
            <person name="Kazmierczak K.M."/>
            <person name="Andrzejewski T.M."/>
            <person name="Davidsen T.M."/>
            <person name="Wayne K.J."/>
            <person name="Tettelin H."/>
            <person name="Glass J.I."/>
            <person name="Rusch D."/>
            <person name="Podicherti R."/>
            <person name="Tsui H.-C.T."/>
            <person name="Winkler M.E."/>
        </authorList>
    </citation>
    <scope>NUCLEOTIDE SEQUENCE</scope>
</reference>
<accession>A0A382MML2</accession>
<name>A0A382MML2_9ZZZZ</name>
<sequence>MKRLILIALIPAMVGCAGMTKQQTQILGSIVGAAALNELGEGHRDRRWAIGLGALAGAMIGNGLLTSSKAWWSFWD</sequence>
<proteinExistence type="predicted"/>
<organism evidence="1">
    <name type="scientific">marine metagenome</name>
    <dbReference type="NCBI Taxonomy" id="408172"/>
    <lineage>
        <taxon>unclassified sequences</taxon>
        <taxon>metagenomes</taxon>
        <taxon>ecological metagenomes</taxon>
    </lineage>
</organism>
<evidence type="ECO:0000313" key="1">
    <source>
        <dbReference type="EMBL" id="SVC49870.1"/>
    </source>
</evidence>
<protein>
    <submittedName>
        <fullName evidence="1">Uncharacterized protein</fullName>
    </submittedName>
</protein>
<dbReference type="PROSITE" id="PS51257">
    <property type="entry name" value="PROKAR_LIPOPROTEIN"/>
    <property type="match status" value="1"/>
</dbReference>
<gene>
    <name evidence="1" type="ORF">METZ01_LOCUS302724</name>
</gene>